<reference evidence="3 9" key="1">
    <citation type="submission" date="2019-03" db="EMBL/GenBank/DDBJ databases">
        <title>Long-read sequencing reveals hyperdense prophage content in a complex bacterial symbiont genome.</title>
        <authorList>
            <person name="Frost C.L."/>
            <person name="Siozios S."/>
            <person name="Nadal-Jimenez P."/>
            <person name="Brockhurst M.A."/>
            <person name="King K.C."/>
            <person name="Darby A.C."/>
            <person name="Hurst G.D.D."/>
        </authorList>
    </citation>
    <scope>NUCLEOTIDE SEQUENCE [LARGE SCALE GENOMIC DNA]</scope>
    <source>
        <strain evidence="3 9">FIN</strain>
        <plasmid evidence="9">parsfin11</plasmid>
        <plasmid evidence="3">pArsFIN11</plasmid>
        <plasmid evidence="1">pArsFIN3</plasmid>
        <plasmid evidence="9">parsfin3</plasmid>
        <plasmid evidence="9">parsfin4</plasmid>
        <plasmid evidence="2">pArsFIN4</plasmid>
    </source>
</reference>
<gene>
    <name evidence="1" type="ORF">ArsFIN_45740</name>
    <name evidence="2" type="ORF">ArsFIN_46950</name>
    <name evidence="3" type="ORF">ArsFIN_54510</name>
    <name evidence="4" type="ORF">QE210_19165</name>
    <name evidence="5" type="ORF">QE210_20240</name>
    <name evidence="6" type="ORF">QE258_24455</name>
    <name evidence="7" type="ORF">QE258_26585</name>
    <name evidence="8" type="ORF">QE258_26955</name>
</gene>
<geneLocation type="plasmid" evidence="9">
    <name>parsfin3</name>
</geneLocation>
<dbReference type="Proteomes" id="UP001177592">
    <property type="component" value="Plasmid paNv_CAN10"/>
</dbReference>
<dbReference type="KEGG" id="ans:ArsFIN_54510"/>
<dbReference type="EMBL" id="CP123507">
    <property type="protein sequence ID" value="WGM03531.1"/>
    <property type="molecule type" value="Genomic_DNA"/>
</dbReference>
<evidence type="ECO:0000313" key="2">
    <source>
        <dbReference type="EMBL" id="QBY46084.1"/>
    </source>
</evidence>
<evidence type="ECO:0000313" key="10">
    <source>
        <dbReference type="Proteomes" id="UP001177592"/>
    </source>
</evidence>
<name>A0A4P7L763_9GAMM</name>
<evidence type="ECO:0000313" key="9">
    <source>
        <dbReference type="Proteomes" id="UP000295134"/>
    </source>
</evidence>
<keyword evidence="3" id="KW-0614">Plasmid</keyword>
<evidence type="ECO:0000313" key="1">
    <source>
        <dbReference type="EMBL" id="QBY45963.1"/>
    </source>
</evidence>
<dbReference type="RefSeq" id="WP_026824172.1">
    <property type="nucleotide sequence ID" value="NZ_CP038615.1"/>
</dbReference>
<evidence type="ECO:0000313" key="7">
    <source>
        <dbReference type="EMBL" id="WGM08931.1"/>
    </source>
</evidence>
<evidence type="ECO:0000313" key="8">
    <source>
        <dbReference type="EMBL" id="WGM08946.1"/>
    </source>
</evidence>
<dbReference type="KEGG" id="ans:ArsFIN_46950"/>
<dbReference type="Proteomes" id="UP001177595">
    <property type="component" value="Plasmid paPv3"/>
</dbReference>
<proteinExistence type="predicted"/>
<geneLocation type="plasmid" evidence="7 10">
    <name>paNv_CAN10</name>
</geneLocation>
<dbReference type="EMBL" id="CP123527">
    <property type="protein sequence ID" value="WGM08458.1"/>
    <property type="molecule type" value="Genomic_DNA"/>
</dbReference>
<accession>A0A4P7L763</accession>
<evidence type="ECO:0000313" key="3">
    <source>
        <dbReference type="EMBL" id="QBY46840.1"/>
    </source>
</evidence>
<dbReference type="KEGG" id="ans:ArsFIN_45740"/>
<evidence type="ECO:0000313" key="4">
    <source>
        <dbReference type="EMBL" id="WGM03531.1"/>
    </source>
</evidence>
<dbReference type="GeneID" id="39752154"/>
<geneLocation type="plasmid" evidence="8 10">
    <name>paNv_CAN11</name>
</geneLocation>
<reference evidence="4" key="2">
    <citation type="submission" date="2023-04" db="EMBL/GenBank/DDBJ databases">
        <title>Genome dynamics across the evolutionary transition to endosymbiosis.</title>
        <authorList>
            <person name="Siozios S."/>
            <person name="Nadal-Jimenez P."/>
            <person name="Azagi T."/>
            <person name="Sprong H."/>
            <person name="Frost C.L."/>
            <person name="Parratt S.R."/>
            <person name="Taylor G."/>
            <person name="Brettell L."/>
            <person name="Lew K.C."/>
            <person name="Croft L."/>
            <person name="King K.C."/>
            <person name="Brockhurst M.A."/>
            <person name="Hypsa V."/>
            <person name="Novakova E."/>
            <person name="Darby A.C."/>
            <person name="Hurst G.D.D."/>
        </authorList>
    </citation>
    <scope>NUCLEOTIDE SEQUENCE</scope>
    <source>
        <strain evidence="6">ANv_CAN</strain>
        <strain evidence="4">APv</strain>
        <plasmid evidence="7">paNv_CAN10</plasmid>
        <plasmid evidence="8">paNv_CAN11</plasmid>
        <plasmid evidence="6">paNv_CAN4</plasmid>
        <plasmid evidence="4">paPv3</plasmid>
        <plasmid evidence="5">paPv6</plasmid>
    </source>
</reference>
<geneLocation type="plasmid" evidence="2">
    <name>pArsFIN4</name>
</geneLocation>
<dbReference type="Proteomes" id="UP000295134">
    <property type="component" value="Plasmid pArsFIN4"/>
</dbReference>
<dbReference type="Proteomes" id="UP001177592">
    <property type="component" value="Plasmid paNv_CAN4"/>
</dbReference>
<geneLocation type="plasmid" evidence="1">
    <name>pArsFIN3</name>
</geneLocation>
<keyword evidence="10" id="KW-1185">Reference proteome</keyword>
<geneLocation type="plasmid" evidence="9">
    <name>parsfin4</name>
</geneLocation>
<dbReference type="Proteomes" id="UP000295134">
    <property type="component" value="Plasmid pArsFIN11"/>
</dbReference>
<dbReference type="EMBL" id="CP123510">
    <property type="protein sequence ID" value="WGM03817.1"/>
    <property type="molecule type" value="Genomic_DNA"/>
</dbReference>
<dbReference type="AlphaFoldDB" id="A0A4P7L763"/>
<dbReference type="EMBL" id="CP123534">
    <property type="protein sequence ID" value="WGM08946.1"/>
    <property type="molecule type" value="Genomic_DNA"/>
</dbReference>
<evidence type="ECO:0000313" key="6">
    <source>
        <dbReference type="EMBL" id="WGM08458.1"/>
    </source>
</evidence>
<evidence type="ECO:0000313" key="11">
    <source>
        <dbReference type="Proteomes" id="UP001177595"/>
    </source>
</evidence>
<geneLocation type="plasmid" evidence="3">
    <name>pArsFIN11</name>
</geneLocation>
<evidence type="ECO:0000313" key="5">
    <source>
        <dbReference type="EMBL" id="WGM03817.1"/>
    </source>
</evidence>
<dbReference type="EMBL" id="CP038616">
    <property type="protein sequence ID" value="QBY46084.1"/>
    <property type="molecule type" value="Genomic_DNA"/>
</dbReference>
<dbReference type="Proteomes" id="UP001177595">
    <property type="component" value="Plasmid paPv6"/>
</dbReference>
<geneLocation type="plasmid" evidence="9">
    <name>parsfin11</name>
</geneLocation>
<dbReference type="EMBL" id="CP038623">
    <property type="protein sequence ID" value="QBY46840.1"/>
    <property type="molecule type" value="Genomic_DNA"/>
</dbReference>
<dbReference type="EMBL" id="CP123533">
    <property type="protein sequence ID" value="WGM08931.1"/>
    <property type="molecule type" value="Genomic_DNA"/>
</dbReference>
<organism evidence="3 9">
    <name type="scientific">Arsenophonus nasoniae</name>
    <name type="common">son-killer infecting Nasonia vitripennis</name>
    <dbReference type="NCBI Taxonomy" id="638"/>
    <lineage>
        <taxon>Bacteria</taxon>
        <taxon>Pseudomonadati</taxon>
        <taxon>Pseudomonadota</taxon>
        <taxon>Gammaproteobacteria</taxon>
        <taxon>Enterobacterales</taxon>
        <taxon>Morganellaceae</taxon>
        <taxon>Arsenophonus</taxon>
    </lineage>
</organism>
<protein>
    <submittedName>
        <fullName evidence="3">Uncharacterized protein</fullName>
    </submittedName>
</protein>
<sequence length="121" mass="13397">MTEQGLGSLTGLSQDDIVDITKNKTFKVQGNEFQIGNFNHHLRLKALEIVEDLGQSKRIAATLSSHSDGNLRQLFNQITHDGMSISKLPTFFDEKPELFIPLTLTVLHLYAAPFLSALTAS</sequence>
<dbReference type="EMBL" id="CP038615">
    <property type="protein sequence ID" value="QBY45963.1"/>
    <property type="molecule type" value="Genomic_DNA"/>
</dbReference>
<geneLocation type="plasmid" evidence="6 10">
    <name>paNv_CAN4</name>
</geneLocation>
<geneLocation type="plasmid" evidence="4 11">
    <name>paPv3</name>
</geneLocation>
<dbReference type="Proteomes" id="UP000295134">
    <property type="component" value="Plasmid pArsFIN3"/>
</dbReference>
<geneLocation type="plasmid" evidence="5 11">
    <name>paPv6</name>
</geneLocation>
<dbReference type="Proteomes" id="UP001177592">
    <property type="component" value="Plasmid paNv_CAN11"/>
</dbReference>